<dbReference type="Proteomes" id="UP001054837">
    <property type="component" value="Unassembled WGS sequence"/>
</dbReference>
<proteinExistence type="predicted"/>
<dbReference type="AlphaFoldDB" id="A0AAV4U4U8"/>
<organism evidence="1 2">
    <name type="scientific">Caerostris darwini</name>
    <dbReference type="NCBI Taxonomy" id="1538125"/>
    <lineage>
        <taxon>Eukaryota</taxon>
        <taxon>Metazoa</taxon>
        <taxon>Ecdysozoa</taxon>
        <taxon>Arthropoda</taxon>
        <taxon>Chelicerata</taxon>
        <taxon>Arachnida</taxon>
        <taxon>Araneae</taxon>
        <taxon>Araneomorphae</taxon>
        <taxon>Entelegynae</taxon>
        <taxon>Araneoidea</taxon>
        <taxon>Araneidae</taxon>
        <taxon>Caerostris</taxon>
    </lineage>
</organism>
<accession>A0AAV4U4U8</accession>
<comment type="caution">
    <text evidence="1">The sequence shown here is derived from an EMBL/GenBank/DDBJ whole genome shotgun (WGS) entry which is preliminary data.</text>
</comment>
<name>A0AAV4U4U8_9ARAC</name>
<evidence type="ECO:0000313" key="1">
    <source>
        <dbReference type="EMBL" id="GIY52779.1"/>
    </source>
</evidence>
<protein>
    <submittedName>
        <fullName evidence="1">Uncharacterized protein</fullName>
    </submittedName>
</protein>
<sequence>MLSNKLVFEIETSAIKLTIHSSYSNTGFTYAFGPDACGDLRRNAIAEDEVRAPPVASPSKLAGAVQSKMGRTFKLSILS</sequence>
<evidence type="ECO:0000313" key="2">
    <source>
        <dbReference type="Proteomes" id="UP001054837"/>
    </source>
</evidence>
<gene>
    <name evidence="1" type="ORF">CDAR_60541</name>
</gene>
<reference evidence="1 2" key="1">
    <citation type="submission" date="2021-06" db="EMBL/GenBank/DDBJ databases">
        <title>Caerostris darwini draft genome.</title>
        <authorList>
            <person name="Kono N."/>
            <person name="Arakawa K."/>
        </authorList>
    </citation>
    <scope>NUCLEOTIDE SEQUENCE [LARGE SCALE GENOMIC DNA]</scope>
</reference>
<keyword evidence="2" id="KW-1185">Reference proteome</keyword>
<dbReference type="EMBL" id="BPLQ01010710">
    <property type="protein sequence ID" value="GIY52779.1"/>
    <property type="molecule type" value="Genomic_DNA"/>
</dbReference>